<evidence type="ECO:0000256" key="1">
    <source>
        <dbReference type="ARBA" id="ARBA00022490"/>
    </source>
</evidence>
<dbReference type="GO" id="GO:0051304">
    <property type="term" value="P:chromosome separation"/>
    <property type="evidence" value="ECO:0007669"/>
    <property type="project" value="InterPro"/>
</dbReference>
<evidence type="ECO:0000256" key="2">
    <source>
        <dbReference type="ARBA" id="ARBA00022618"/>
    </source>
</evidence>
<dbReference type="AlphaFoldDB" id="A0A363UMZ6"/>
<dbReference type="PIRSF" id="PIRSF019345">
    <property type="entry name" value="ScpB"/>
    <property type="match status" value="1"/>
</dbReference>
<reference evidence="6 7" key="1">
    <citation type="submission" date="2018-05" db="EMBL/GenBank/DDBJ databases">
        <title>Abyssibacter profundi OUC007T gen. nov., sp. nov, a marine bacterium isolated from seawater of the Mariana Trench.</title>
        <authorList>
            <person name="Zhou S."/>
        </authorList>
    </citation>
    <scope>NUCLEOTIDE SEQUENCE [LARGE SCALE GENOMIC DNA]</scope>
    <source>
        <strain evidence="6 7">OUC007</strain>
    </source>
</reference>
<dbReference type="OrthoDB" id="9806226at2"/>
<dbReference type="InterPro" id="IPR036388">
    <property type="entry name" value="WH-like_DNA-bd_sf"/>
</dbReference>
<organism evidence="6 7">
    <name type="scientific">Abyssibacter profundi</name>
    <dbReference type="NCBI Taxonomy" id="2182787"/>
    <lineage>
        <taxon>Bacteria</taxon>
        <taxon>Pseudomonadati</taxon>
        <taxon>Pseudomonadota</taxon>
        <taxon>Gammaproteobacteria</taxon>
        <taxon>Chromatiales</taxon>
        <taxon>Oceanococcaceae</taxon>
        <taxon>Abyssibacter</taxon>
    </lineage>
</organism>
<proteinExistence type="predicted"/>
<keyword evidence="4" id="KW-0131">Cell cycle</keyword>
<dbReference type="Pfam" id="PF04079">
    <property type="entry name" value="SMC_ScpB"/>
    <property type="match status" value="1"/>
</dbReference>
<gene>
    <name evidence="6" type="primary">scpB</name>
    <name evidence="6" type="ORF">DEH80_05080</name>
</gene>
<evidence type="ECO:0000256" key="5">
    <source>
        <dbReference type="SAM" id="MobiDB-lite"/>
    </source>
</evidence>
<dbReference type="EMBL" id="QEQK01000004">
    <property type="protein sequence ID" value="PWN56799.1"/>
    <property type="molecule type" value="Genomic_DNA"/>
</dbReference>
<dbReference type="NCBIfam" id="TIGR00281">
    <property type="entry name" value="SMC-Scp complex subunit ScpB"/>
    <property type="match status" value="1"/>
</dbReference>
<sequence length="253" mass="27892">MSHAADQSAESRAPEELARILEAVLLASDQPLSFERLQAVFDQEAAPSRSELRAALDLIANQRQDSAIELVEVASGWRLQVRERYAPWVARLWREKPQRYSRALLETLAIICYRQPITRGEIEEIRGVSLSANIVRTLLERGWVRELGHREVPGRPVLLGTTRQFLDDYNLKSLDQLPALPEIKDLDALHAALARLDPTFKPPADDAADEEGDASASTSESAAAPAIADAHPEDAEEPGADASPADQPQRLPT</sequence>
<keyword evidence="1" id="KW-0963">Cytoplasm</keyword>
<protein>
    <submittedName>
        <fullName evidence="6">SMC-Scp complex subunit ScpB</fullName>
    </submittedName>
</protein>
<dbReference type="SUPFAM" id="SSF46785">
    <property type="entry name" value="Winged helix' DNA-binding domain"/>
    <property type="match status" value="2"/>
</dbReference>
<dbReference type="RefSeq" id="WP_109719397.1">
    <property type="nucleotide sequence ID" value="NZ_QEQK01000004.1"/>
</dbReference>
<dbReference type="InterPro" id="IPR036390">
    <property type="entry name" value="WH_DNA-bd_sf"/>
</dbReference>
<evidence type="ECO:0000313" key="7">
    <source>
        <dbReference type="Proteomes" id="UP000251800"/>
    </source>
</evidence>
<evidence type="ECO:0000256" key="4">
    <source>
        <dbReference type="ARBA" id="ARBA00023306"/>
    </source>
</evidence>
<dbReference type="Proteomes" id="UP000251800">
    <property type="component" value="Unassembled WGS sequence"/>
</dbReference>
<dbReference type="PANTHER" id="PTHR34298:SF2">
    <property type="entry name" value="SEGREGATION AND CONDENSATION PROTEIN B"/>
    <property type="match status" value="1"/>
</dbReference>
<feature type="compositionally biased region" description="Low complexity" evidence="5">
    <location>
        <begin position="214"/>
        <end position="229"/>
    </location>
</feature>
<name>A0A363UMZ6_9GAMM</name>
<evidence type="ECO:0000256" key="3">
    <source>
        <dbReference type="ARBA" id="ARBA00022829"/>
    </source>
</evidence>
<dbReference type="InterPro" id="IPR005234">
    <property type="entry name" value="ScpB_csome_segregation"/>
</dbReference>
<keyword evidence="7" id="KW-1185">Reference proteome</keyword>
<keyword evidence="3" id="KW-0159">Chromosome partition</keyword>
<dbReference type="GO" id="GO:0051301">
    <property type="term" value="P:cell division"/>
    <property type="evidence" value="ECO:0007669"/>
    <property type="project" value="UniProtKB-KW"/>
</dbReference>
<keyword evidence="2" id="KW-0132">Cell division</keyword>
<dbReference type="Gene3D" id="1.10.10.10">
    <property type="entry name" value="Winged helix-like DNA-binding domain superfamily/Winged helix DNA-binding domain"/>
    <property type="match status" value="2"/>
</dbReference>
<accession>A0A363UMZ6</accession>
<dbReference type="PANTHER" id="PTHR34298">
    <property type="entry name" value="SEGREGATION AND CONDENSATION PROTEIN B"/>
    <property type="match status" value="1"/>
</dbReference>
<feature type="region of interest" description="Disordered" evidence="5">
    <location>
        <begin position="200"/>
        <end position="253"/>
    </location>
</feature>
<comment type="caution">
    <text evidence="6">The sequence shown here is derived from an EMBL/GenBank/DDBJ whole genome shotgun (WGS) entry which is preliminary data.</text>
</comment>
<evidence type="ECO:0000313" key="6">
    <source>
        <dbReference type="EMBL" id="PWN56799.1"/>
    </source>
</evidence>